<feature type="region of interest" description="Disordered" evidence="1">
    <location>
        <begin position="148"/>
        <end position="203"/>
    </location>
</feature>
<protein>
    <submittedName>
        <fullName evidence="2">Uncharacterized protein</fullName>
    </submittedName>
</protein>
<evidence type="ECO:0000313" key="3">
    <source>
        <dbReference type="Proteomes" id="UP001172101"/>
    </source>
</evidence>
<gene>
    <name evidence="2" type="ORF">B0T26DRAFT_360148</name>
</gene>
<accession>A0AA40ACJ1</accession>
<dbReference type="Proteomes" id="UP001172101">
    <property type="component" value="Unassembled WGS sequence"/>
</dbReference>
<keyword evidence="3" id="KW-1185">Reference proteome</keyword>
<dbReference type="GeneID" id="85317869"/>
<proteinExistence type="predicted"/>
<dbReference type="EMBL" id="JAUIRO010000005">
    <property type="protein sequence ID" value="KAK0713259.1"/>
    <property type="molecule type" value="Genomic_DNA"/>
</dbReference>
<evidence type="ECO:0000256" key="1">
    <source>
        <dbReference type="SAM" id="MobiDB-lite"/>
    </source>
</evidence>
<dbReference type="AlphaFoldDB" id="A0AA40ACJ1"/>
<sequence>MWAKTSFVERVRALVGVRELMLSGVRIEVIFDVRLGWAKHFVPLATPTARPSNAGWAADAPGGDARQNAPRLRLATGADGRAAGGTAGQKACPRIRRAAGADGTRAASGFATAAAPEPIRVLETAGHASCRARSGSFPAGDASFPAGNTSIPAGNAPFPASDASVTAGDTFFPPPRRIPGTVDGGFLPGPRRPDANGSASGAGTEWVATTAAALPSPPPPAAIAAKAAAAAAPAADGV</sequence>
<comment type="caution">
    <text evidence="2">The sequence shown here is derived from an EMBL/GenBank/DDBJ whole genome shotgun (WGS) entry which is preliminary data.</text>
</comment>
<evidence type="ECO:0000313" key="2">
    <source>
        <dbReference type="EMBL" id="KAK0713259.1"/>
    </source>
</evidence>
<reference evidence="2" key="1">
    <citation type="submission" date="2023-06" db="EMBL/GenBank/DDBJ databases">
        <title>Genome-scale phylogeny and comparative genomics of the fungal order Sordariales.</title>
        <authorList>
            <consortium name="Lawrence Berkeley National Laboratory"/>
            <person name="Hensen N."/>
            <person name="Bonometti L."/>
            <person name="Westerberg I."/>
            <person name="Brannstrom I.O."/>
            <person name="Guillou S."/>
            <person name="Cros-Aarteil S."/>
            <person name="Calhoun S."/>
            <person name="Haridas S."/>
            <person name="Kuo A."/>
            <person name="Mondo S."/>
            <person name="Pangilinan J."/>
            <person name="Riley R."/>
            <person name="LaButti K."/>
            <person name="Andreopoulos B."/>
            <person name="Lipzen A."/>
            <person name="Chen C."/>
            <person name="Yanf M."/>
            <person name="Daum C."/>
            <person name="Ng V."/>
            <person name="Clum A."/>
            <person name="Steindorff A."/>
            <person name="Ohm R."/>
            <person name="Martin F."/>
            <person name="Silar P."/>
            <person name="Natvig D."/>
            <person name="Lalanne C."/>
            <person name="Gautier V."/>
            <person name="Ament-velasquez S.L."/>
            <person name="Kruys A."/>
            <person name="Hutchinson M.I."/>
            <person name="Powell A.J."/>
            <person name="Barry K."/>
            <person name="Miller A.N."/>
            <person name="Grigoriev I.V."/>
            <person name="Debuchy R."/>
            <person name="Gladieux P."/>
            <person name="Thoren M.H."/>
            <person name="Johannesson H."/>
        </authorList>
    </citation>
    <scope>NUCLEOTIDE SEQUENCE</scope>
    <source>
        <strain evidence="2">SMH2392-1A</strain>
    </source>
</reference>
<name>A0AA40ACJ1_9PEZI</name>
<dbReference type="RefSeq" id="XP_060294582.1">
    <property type="nucleotide sequence ID" value="XM_060434599.1"/>
</dbReference>
<organism evidence="2 3">
    <name type="scientific">Lasiosphaeria miniovina</name>
    <dbReference type="NCBI Taxonomy" id="1954250"/>
    <lineage>
        <taxon>Eukaryota</taxon>
        <taxon>Fungi</taxon>
        <taxon>Dikarya</taxon>
        <taxon>Ascomycota</taxon>
        <taxon>Pezizomycotina</taxon>
        <taxon>Sordariomycetes</taxon>
        <taxon>Sordariomycetidae</taxon>
        <taxon>Sordariales</taxon>
        <taxon>Lasiosphaeriaceae</taxon>
        <taxon>Lasiosphaeria</taxon>
    </lineage>
</organism>